<dbReference type="Proteomes" id="UP000199517">
    <property type="component" value="Unassembled WGS sequence"/>
</dbReference>
<feature type="transmembrane region" description="Helical" evidence="7">
    <location>
        <begin position="129"/>
        <end position="151"/>
    </location>
</feature>
<comment type="subcellular location">
    <subcellularLocation>
        <location evidence="1 7">Cell membrane</location>
        <topology evidence="1 7">Multi-pass membrane protein</topology>
    </subcellularLocation>
</comment>
<dbReference type="OrthoDB" id="9809660at2"/>
<evidence type="ECO:0000256" key="2">
    <source>
        <dbReference type="ARBA" id="ARBA00022448"/>
    </source>
</evidence>
<proteinExistence type="inferred from homology"/>
<dbReference type="PANTHER" id="PTHR30151">
    <property type="entry name" value="ALKANE SULFONATE ABC TRANSPORTER-RELATED, MEMBRANE SUBUNIT"/>
    <property type="match status" value="1"/>
</dbReference>
<organism evidence="9 10">
    <name type="scientific">Paracidovorax konjaci</name>
    <dbReference type="NCBI Taxonomy" id="32040"/>
    <lineage>
        <taxon>Bacteria</taxon>
        <taxon>Pseudomonadati</taxon>
        <taxon>Pseudomonadota</taxon>
        <taxon>Betaproteobacteria</taxon>
        <taxon>Burkholderiales</taxon>
        <taxon>Comamonadaceae</taxon>
        <taxon>Paracidovorax</taxon>
    </lineage>
</organism>
<feature type="transmembrane region" description="Helical" evidence="7">
    <location>
        <begin position="101"/>
        <end position="123"/>
    </location>
</feature>
<dbReference type="Gene3D" id="1.10.3720.10">
    <property type="entry name" value="MetI-like"/>
    <property type="match status" value="1"/>
</dbReference>
<keyword evidence="2 7" id="KW-0813">Transport</keyword>
<comment type="similarity">
    <text evidence="7">Belongs to the binding-protein-dependent transport system permease family.</text>
</comment>
<dbReference type="InterPro" id="IPR000515">
    <property type="entry name" value="MetI-like"/>
</dbReference>
<feature type="transmembrane region" description="Helical" evidence="7">
    <location>
        <begin position="18"/>
        <end position="42"/>
    </location>
</feature>
<gene>
    <name evidence="9" type="ORF">SAMN04489710_101165</name>
</gene>
<name>A0A1I1RIN2_9BURK</name>
<evidence type="ECO:0000256" key="1">
    <source>
        <dbReference type="ARBA" id="ARBA00004651"/>
    </source>
</evidence>
<protein>
    <submittedName>
        <fullName evidence="9">NitT/TauT family transport system permease protein</fullName>
    </submittedName>
</protein>
<dbReference type="EMBL" id="FOMQ01000001">
    <property type="protein sequence ID" value="SFD34149.1"/>
    <property type="molecule type" value="Genomic_DNA"/>
</dbReference>
<feature type="domain" description="ABC transmembrane type-1" evidence="8">
    <location>
        <begin position="63"/>
        <end position="243"/>
    </location>
</feature>
<dbReference type="Pfam" id="PF00528">
    <property type="entry name" value="BPD_transp_1"/>
    <property type="match status" value="1"/>
</dbReference>
<dbReference type="SUPFAM" id="SSF161098">
    <property type="entry name" value="MetI-like"/>
    <property type="match status" value="1"/>
</dbReference>
<evidence type="ECO:0000259" key="8">
    <source>
        <dbReference type="PROSITE" id="PS50928"/>
    </source>
</evidence>
<feature type="transmembrane region" description="Helical" evidence="7">
    <location>
        <begin position="220"/>
        <end position="240"/>
    </location>
</feature>
<keyword evidence="5 7" id="KW-1133">Transmembrane helix</keyword>
<evidence type="ECO:0000256" key="4">
    <source>
        <dbReference type="ARBA" id="ARBA00022692"/>
    </source>
</evidence>
<sequence>MTTTSAQHRRRVERWSPWLLLFAVVVLWQLVCSGFGVSEFIFPSPWAIWSQFVEFKWIIAAHAWRTFWVTMAGFGIAIVVGVLLGFVIGSSRLAYAAVYPLMTAFNALPKAAFVPILVVWFGIGAGPAILTAFLISFFPIMVNIATGLATLEPELEDVLRVLGARRWDVLTKVGLPRSLPYFYGSLKVAITLAFVGTTVSEMTAANEGIGYLLISAGSSMQMGLAFAGLMVVGAMAMAMYELFSVLEKHTTGWARRGSQGG</sequence>
<evidence type="ECO:0000313" key="10">
    <source>
        <dbReference type="Proteomes" id="UP000199517"/>
    </source>
</evidence>
<keyword evidence="3" id="KW-1003">Cell membrane</keyword>
<evidence type="ECO:0000256" key="5">
    <source>
        <dbReference type="ARBA" id="ARBA00022989"/>
    </source>
</evidence>
<accession>A0A1I1RIN2</accession>
<evidence type="ECO:0000256" key="7">
    <source>
        <dbReference type="RuleBase" id="RU363032"/>
    </source>
</evidence>
<keyword evidence="10" id="KW-1185">Reference proteome</keyword>
<feature type="transmembrane region" description="Helical" evidence="7">
    <location>
        <begin position="62"/>
        <end position="89"/>
    </location>
</feature>
<evidence type="ECO:0000256" key="6">
    <source>
        <dbReference type="ARBA" id="ARBA00023136"/>
    </source>
</evidence>
<dbReference type="RefSeq" id="WP_092948864.1">
    <property type="nucleotide sequence ID" value="NZ_FOMQ01000001.1"/>
</dbReference>
<dbReference type="CDD" id="cd06261">
    <property type="entry name" value="TM_PBP2"/>
    <property type="match status" value="1"/>
</dbReference>
<dbReference type="InterPro" id="IPR035906">
    <property type="entry name" value="MetI-like_sf"/>
</dbReference>
<dbReference type="GO" id="GO:0055085">
    <property type="term" value="P:transmembrane transport"/>
    <property type="evidence" value="ECO:0007669"/>
    <property type="project" value="InterPro"/>
</dbReference>
<dbReference type="STRING" id="32040.SAMN04489710_101165"/>
<evidence type="ECO:0000313" key="9">
    <source>
        <dbReference type="EMBL" id="SFD34149.1"/>
    </source>
</evidence>
<dbReference type="PANTHER" id="PTHR30151:SF0">
    <property type="entry name" value="ABC TRANSPORTER PERMEASE PROTEIN MJ0413-RELATED"/>
    <property type="match status" value="1"/>
</dbReference>
<dbReference type="GO" id="GO:0005886">
    <property type="term" value="C:plasma membrane"/>
    <property type="evidence" value="ECO:0007669"/>
    <property type="project" value="UniProtKB-SubCell"/>
</dbReference>
<keyword evidence="6 7" id="KW-0472">Membrane</keyword>
<reference evidence="10" key="1">
    <citation type="submission" date="2016-10" db="EMBL/GenBank/DDBJ databases">
        <authorList>
            <person name="Varghese N."/>
            <person name="Submissions S."/>
        </authorList>
    </citation>
    <scope>NUCLEOTIDE SEQUENCE [LARGE SCALE GENOMIC DNA]</scope>
    <source>
        <strain evidence="10">DSM 7481</strain>
    </source>
</reference>
<dbReference type="PROSITE" id="PS50928">
    <property type="entry name" value="ABC_TM1"/>
    <property type="match status" value="1"/>
</dbReference>
<dbReference type="AlphaFoldDB" id="A0A1I1RIN2"/>
<feature type="transmembrane region" description="Helical" evidence="7">
    <location>
        <begin position="181"/>
        <end position="200"/>
    </location>
</feature>
<keyword evidence="4 7" id="KW-0812">Transmembrane</keyword>
<evidence type="ECO:0000256" key="3">
    <source>
        <dbReference type="ARBA" id="ARBA00022475"/>
    </source>
</evidence>